<keyword evidence="4" id="KW-1185">Reference proteome</keyword>
<feature type="non-terminal residue" evidence="3">
    <location>
        <position position="147"/>
    </location>
</feature>
<evidence type="ECO:0000256" key="1">
    <source>
        <dbReference type="PROSITE-ProRule" id="PRU00042"/>
    </source>
</evidence>
<gene>
    <name evidence="3" type="ORF">MNOR_LOCUS5815</name>
</gene>
<dbReference type="GO" id="GO:0008270">
    <property type="term" value="F:zinc ion binding"/>
    <property type="evidence" value="ECO:0007669"/>
    <property type="project" value="UniProtKB-KW"/>
</dbReference>
<dbReference type="Gene3D" id="3.30.160.60">
    <property type="entry name" value="Classic Zinc Finger"/>
    <property type="match status" value="1"/>
</dbReference>
<evidence type="ECO:0000313" key="4">
    <source>
        <dbReference type="Proteomes" id="UP001497623"/>
    </source>
</evidence>
<evidence type="ECO:0000259" key="2">
    <source>
        <dbReference type="PROSITE" id="PS50157"/>
    </source>
</evidence>
<dbReference type="Proteomes" id="UP001497623">
    <property type="component" value="Unassembled WGS sequence"/>
</dbReference>
<reference evidence="3 4" key="1">
    <citation type="submission" date="2024-05" db="EMBL/GenBank/DDBJ databases">
        <authorList>
            <person name="Wallberg A."/>
        </authorList>
    </citation>
    <scope>NUCLEOTIDE SEQUENCE [LARGE SCALE GENOMIC DNA]</scope>
</reference>
<keyword evidence="1" id="KW-0863">Zinc-finger</keyword>
<organism evidence="3 4">
    <name type="scientific">Meganyctiphanes norvegica</name>
    <name type="common">Northern krill</name>
    <name type="synonym">Thysanopoda norvegica</name>
    <dbReference type="NCBI Taxonomy" id="48144"/>
    <lineage>
        <taxon>Eukaryota</taxon>
        <taxon>Metazoa</taxon>
        <taxon>Ecdysozoa</taxon>
        <taxon>Arthropoda</taxon>
        <taxon>Crustacea</taxon>
        <taxon>Multicrustacea</taxon>
        <taxon>Malacostraca</taxon>
        <taxon>Eumalacostraca</taxon>
        <taxon>Eucarida</taxon>
        <taxon>Euphausiacea</taxon>
        <taxon>Euphausiidae</taxon>
        <taxon>Meganyctiphanes</taxon>
    </lineage>
</organism>
<name>A0AAV2Q0U2_MEGNR</name>
<sequence>MQLDENKYLTLKMSESIVKEEFGTNFVQPTSLYNIVNINNSNKVVEMKHNENGAKPEDGSYLHDVFQNSTYGKYEIKVKTEIEGNNEPIQIQDDKIKCKIELEIKEGSIASTEENYQCMQVDEAFPHNNTMAKHKRTNTGKNSYHCN</sequence>
<dbReference type="AlphaFoldDB" id="A0AAV2Q0U2"/>
<comment type="caution">
    <text evidence="3">The sequence shown here is derived from an EMBL/GenBank/DDBJ whole genome shotgun (WGS) entry which is preliminary data.</text>
</comment>
<protein>
    <recommendedName>
        <fullName evidence="2">C2H2-type domain-containing protein</fullName>
    </recommendedName>
</protein>
<keyword evidence="1" id="KW-0862">Zinc</keyword>
<evidence type="ECO:0000313" key="3">
    <source>
        <dbReference type="EMBL" id="CAL4066568.1"/>
    </source>
</evidence>
<keyword evidence="1" id="KW-0479">Metal-binding</keyword>
<feature type="domain" description="C2H2-type" evidence="2">
    <location>
        <begin position="116"/>
        <end position="143"/>
    </location>
</feature>
<proteinExistence type="predicted"/>
<dbReference type="PROSITE" id="PS50157">
    <property type="entry name" value="ZINC_FINGER_C2H2_2"/>
    <property type="match status" value="1"/>
</dbReference>
<dbReference type="InterPro" id="IPR013087">
    <property type="entry name" value="Znf_C2H2_type"/>
</dbReference>
<accession>A0AAV2Q0U2</accession>
<dbReference type="EMBL" id="CAXKWB010002307">
    <property type="protein sequence ID" value="CAL4066568.1"/>
    <property type="molecule type" value="Genomic_DNA"/>
</dbReference>